<protein>
    <submittedName>
        <fullName evidence="3">Uncharacterized protein</fullName>
    </submittedName>
</protein>
<keyword evidence="2" id="KW-0472">Membrane</keyword>
<organism evidence="3 4">
    <name type="scientific">Cylindrotheca closterium</name>
    <dbReference type="NCBI Taxonomy" id="2856"/>
    <lineage>
        <taxon>Eukaryota</taxon>
        <taxon>Sar</taxon>
        <taxon>Stramenopiles</taxon>
        <taxon>Ochrophyta</taxon>
        <taxon>Bacillariophyta</taxon>
        <taxon>Bacillariophyceae</taxon>
        <taxon>Bacillariophycidae</taxon>
        <taxon>Bacillariales</taxon>
        <taxon>Bacillariaceae</taxon>
        <taxon>Cylindrotheca</taxon>
    </lineage>
</organism>
<dbReference type="EMBL" id="CAKOGP040002280">
    <property type="protein sequence ID" value="CAJ1966387.1"/>
    <property type="molecule type" value="Genomic_DNA"/>
</dbReference>
<keyword evidence="2" id="KW-0812">Transmembrane</keyword>
<feature type="region of interest" description="Disordered" evidence="1">
    <location>
        <begin position="1"/>
        <end position="49"/>
    </location>
</feature>
<keyword evidence="4" id="KW-1185">Reference proteome</keyword>
<dbReference type="AlphaFoldDB" id="A0AAD2PXH5"/>
<feature type="transmembrane region" description="Helical" evidence="2">
    <location>
        <begin position="121"/>
        <end position="146"/>
    </location>
</feature>
<keyword evidence="2" id="KW-1133">Transmembrane helix</keyword>
<feature type="transmembrane region" description="Helical" evidence="2">
    <location>
        <begin position="199"/>
        <end position="220"/>
    </location>
</feature>
<evidence type="ECO:0000256" key="2">
    <source>
        <dbReference type="SAM" id="Phobius"/>
    </source>
</evidence>
<sequence>MSNQQGLPKSSTITEVPNADGTVTRTVFNQYKDGTSRTAKEVVPGSPDTAPQLVQALPVNPSPSAPSWLYATDVEGQQQQPYPASAPYPPGATAPIMIADAQQPTSPPYRLKKAPPVPSNILTRISITFVVLGTAFGISSGVYTYLSQTKDNEDDKEDGENGQLAGAVAVFLFLLATPFMFFSGKLYRMKRDSKGRPGFVMASWIIYGFALAYAGGLLFLGNEVEDYVRPMWVYAAVGFNLIPFLFMMIHAEAARTK</sequence>
<feature type="transmembrane region" description="Helical" evidence="2">
    <location>
        <begin position="232"/>
        <end position="251"/>
    </location>
</feature>
<proteinExistence type="predicted"/>
<reference evidence="3" key="1">
    <citation type="submission" date="2023-08" db="EMBL/GenBank/DDBJ databases">
        <authorList>
            <person name="Audoor S."/>
            <person name="Bilcke G."/>
        </authorList>
    </citation>
    <scope>NUCLEOTIDE SEQUENCE</scope>
</reference>
<name>A0AAD2PXH5_9STRA</name>
<accession>A0AAD2PXH5</accession>
<feature type="transmembrane region" description="Helical" evidence="2">
    <location>
        <begin position="166"/>
        <end position="187"/>
    </location>
</feature>
<evidence type="ECO:0000313" key="4">
    <source>
        <dbReference type="Proteomes" id="UP001295423"/>
    </source>
</evidence>
<evidence type="ECO:0000256" key="1">
    <source>
        <dbReference type="SAM" id="MobiDB-lite"/>
    </source>
</evidence>
<dbReference type="Proteomes" id="UP001295423">
    <property type="component" value="Unassembled WGS sequence"/>
</dbReference>
<comment type="caution">
    <text evidence="3">The sequence shown here is derived from an EMBL/GenBank/DDBJ whole genome shotgun (WGS) entry which is preliminary data.</text>
</comment>
<feature type="compositionally biased region" description="Polar residues" evidence="1">
    <location>
        <begin position="1"/>
        <end position="33"/>
    </location>
</feature>
<gene>
    <name evidence="3" type="ORF">CYCCA115_LOCUS21971</name>
</gene>
<evidence type="ECO:0000313" key="3">
    <source>
        <dbReference type="EMBL" id="CAJ1966387.1"/>
    </source>
</evidence>